<evidence type="ECO:0000256" key="6">
    <source>
        <dbReference type="SAM" id="MobiDB-lite"/>
    </source>
</evidence>
<dbReference type="PANTHER" id="PTHR30329">
    <property type="entry name" value="STATOR ELEMENT OF FLAGELLAR MOTOR COMPLEX"/>
    <property type="match status" value="1"/>
</dbReference>
<keyword evidence="10" id="KW-1185">Reference proteome</keyword>
<keyword evidence="4" id="KW-0998">Cell outer membrane</keyword>
<dbReference type="Pfam" id="PF00691">
    <property type="entry name" value="OmpA"/>
    <property type="match status" value="1"/>
</dbReference>
<keyword evidence="2 7" id="KW-0732">Signal</keyword>
<dbReference type="InterPro" id="IPR050330">
    <property type="entry name" value="Bact_OuterMem_StrucFunc"/>
</dbReference>
<keyword evidence="3 5" id="KW-0472">Membrane</keyword>
<dbReference type="InterPro" id="IPR028974">
    <property type="entry name" value="TSP_type-3_rpt"/>
</dbReference>
<dbReference type="Gene3D" id="4.10.1080.10">
    <property type="entry name" value="TSP type-3 repeat"/>
    <property type="match status" value="1"/>
</dbReference>
<evidence type="ECO:0000313" key="9">
    <source>
        <dbReference type="EMBL" id="MFD1872056.1"/>
    </source>
</evidence>
<dbReference type="SUPFAM" id="SSF103088">
    <property type="entry name" value="OmpA-like"/>
    <property type="match status" value="1"/>
</dbReference>
<name>A0ABW4QR36_9BACT</name>
<evidence type="ECO:0000313" key="10">
    <source>
        <dbReference type="Proteomes" id="UP001597197"/>
    </source>
</evidence>
<evidence type="ECO:0000256" key="4">
    <source>
        <dbReference type="ARBA" id="ARBA00023237"/>
    </source>
</evidence>
<reference evidence="10" key="1">
    <citation type="journal article" date="2019" name="Int. J. Syst. Evol. Microbiol.">
        <title>The Global Catalogue of Microorganisms (GCM) 10K type strain sequencing project: providing services to taxonomists for standard genome sequencing and annotation.</title>
        <authorList>
            <consortium name="The Broad Institute Genomics Platform"/>
            <consortium name="The Broad Institute Genome Sequencing Center for Infectious Disease"/>
            <person name="Wu L."/>
            <person name="Ma J."/>
        </authorList>
    </citation>
    <scope>NUCLEOTIDE SEQUENCE [LARGE SCALE GENOMIC DNA]</scope>
    <source>
        <strain evidence="10">CGMCC 1.15795</strain>
    </source>
</reference>
<evidence type="ECO:0000256" key="2">
    <source>
        <dbReference type="ARBA" id="ARBA00022729"/>
    </source>
</evidence>
<evidence type="ECO:0000259" key="8">
    <source>
        <dbReference type="PROSITE" id="PS51123"/>
    </source>
</evidence>
<feature type="signal peptide" evidence="7">
    <location>
        <begin position="1"/>
        <end position="29"/>
    </location>
</feature>
<dbReference type="InterPro" id="IPR036737">
    <property type="entry name" value="OmpA-like_sf"/>
</dbReference>
<evidence type="ECO:0000256" key="1">
    <source>
        <dbReference type="ARBA" id="ARBA00004442"/>
    </source>
</evidence>
<proteinExistence type="predicted"/>
<dbReference type="PRINTS" id="PR01021">
    <property type="entry name" value="OMPADOMAIN"/>
</dbReference>
<comment type="caution">
    <text evidence="9">The sequence shown here is derived from an EMBL/GenBank/DDBJ whole genome shotgun (WGS) entry which is preliminary data.</text>
</comment>
<organism evidence="9 10">
    <name type="scientific">Hymenobacter bucti</name>
    <dbReference type="NCBI Taxonomy" id="1844114"/>
    <lineage>
        <taxon>Bacteria</taxon>
        <taxon>Pseudomonadati</taxon>
        <taxon>Bacteroidota</taxon>
        <taxon>Cytophagia</taxon>
        <taxon>Cytophagales</taxon>
        <taxon>Hymenobacteraceae</taxon>
        <taxon>Hymenobacter</taxon>
    </lineage>
</organism>
<sequence length="504" mass="54116">MRKIFSPSRACLLGATAVAGSLLAPAAHAQTPDKKTAVGVNLSMMQYQGNLGGDFGKLHTPVQVGVGAHITRYLSPTFDVALLGNYQNYYHYIQDQAPYNSLTAKTGMFDLGLKLKLNNGKILKEDFFLQPYLMGGGGFFVSNVSGNYAYGSDPYTPINGSYFNKVRSLEVFGAAGIRFRLSPALALDVQTAQHYPFTESFDNLGGPNNKLYDRFLVHSVGLTLALGKAKDTDGDGVPDRKDKCPDTPAGVKVDLVGCPVDTDGDGVADYLDKCPDVKGLANLQGCPDADGDGVADNDDKCPNTPAGVKVDASGCPLDTDGDGVSDDKDKCPDTPAGTKVDATGCPEKKILNEPTKYINFDFDKATPQPSSTPKLDQMVQVLNEYPDYSLSIAGHADSKGSDEYNIRLSYDRAASARQYLLDKGIPADRIEARGYGEAKPIADNNTEEGRAQNRRVDFDPFLTGETNAAEAKYGPAPSEPAPKPARKPAKKKVRTRKATSAKRR</sequence>
<dbReference type="InterPro" id="IPR006664">
    <property type="entry name" value="OMP_bac"/>
</dbReference>
<dbReference type="CDD" id="cd07185">
    <property type="entry name" value="OmpA_C-like"/>
    <property type="match status" value="1"/>
</dbReference>
<feature type="chain" id="PRO_5046165528" evidence="7">
    <location>
        <begin position="30"/>
        <end position="504"/>
    </location>
</feature>
<dbReference type="Gene3D" id="3.30.1330.60">
    <property type="entry name" value="OmpA-like domain"/>
    <property type="match status" value="1"/>
</dbReference>
<dbReference type="RefSeq" id="WP_382312423.1">
    <property type="nucleotide sequence ID" value="NZ_JBHUFD010000002.1"/>
</dbReference>
<dbReference type="Proteomes" id="UP001597197">
    <property type="component" value="Unassembled WGS sequence"/>
</dbReference>
<dbReference type="SUPFAM" id="SSF103647">
    <property type="entry name" value="TSP type-3 repeat"/>
    <property type="match status" value="2"/>
</dbReference>
<feature type="compositionally biased region" description="Basic and acidic residues" evidence="6">
    <location>
        <begin position="447"/>
        <end position="458"/>
    </location>
</feature>
<accession>A0ABW4QR36</accession>
<dbReference type="Pfam" id="PF02412">
    <property type="entry name" value="TSP_3"/>
    <property type="match status" value="4"/>
</dbReference>
<dbReference type="InterPro" id="IPR006665">
    <property type="entry name" value="OmpA-like"/>
</dbReference>
<dbReference type="InterPro" id="IPR003367">
    <property type="entry name" value="Thrombospondin_3-like_rpt"/>
</dbReference>
<dbReference type="PANTHER" id="PTHR30329:SF21">
    <property type="entry name" value="LIPOPROTEIN YIAD-RELATED"/>
    <property type="match status" value="1"/>
</dbReference>
<feature type="domain" description="OmpA-like" evidence="8">
    <location>
        <begin position="347"/>
        <end position="464"/>
    </location>
</feature>
<dbReference type="PROSITE" id="PS51123">
    <property type="entry name" value="OMPA_2"/>
    <property type="match status" value="1"/>
</dbReference>
<protein>
    <submittedName>
        <fullName evidence="9">OmpA family protein</fullName>
    </submittedName>
</protein>
<feature type="region of interest" description="Disordered" evidence="6">
    <location>
        <begin position="436"/>
        <end position="504"/>
    </location>
</feature>
<comment type="subcellular location">
    <subcellularLocation>
        <location evidence="1">Cell outer membrane</location>
    </subcellularLocation>
</comment>
<feature type="compositionally biased region" description="Basic residues" evidence="6">
    <location>
        <begin position="484"/>
        <end position="504"/>
    </location>
</feature>
<gene>
    <name evidence="9" type="ORF">ACFSDX_06445</name>
</gene>
<evidence type="ECO:0000256" key="3">
    <source>
        <dbReference type="ARBA" id="ARBA00023136"/>
    </source>
</evidence>
<evidence type="ECO:0000256" key="7">
    <source>
        <dbReference type="SAM" id="SignalP"/>
    </source>
</evidence>
<evidence type="ECO:0000256" key="5">
    <source>
        <dbReference type="PROSITE-ProRule" id="PRU00473"/>
    </source>
</evidence>
<dbReference type="EMBL" id="JBHUFD010000002">
    <property type="protein sequence ID" value="MFD1872056.1"/>
    <property type="molecule type" value="Genomic_DNA"/>
</dbReference>